<dbReference type="SMART" id="SM00119">
    <property type="entry name" value="HECTc"/>
    <property type="match status" value="1"/>
</dbReference>
<evidence type="ECO:0000256" key="10">
    <source>
        <dbReference type="PROSITE-ProRule" id="PRU00235"/>
    </source>
</evidence>
<evidence type="ECO:0000256" key="6">
    <source>
        <dbReference type="ARBA" id="ARBA00022737"/>
    </source>
</evidence>
<dbReference type="InterPro" id="IPR057286">
    <property type="entry name" value="PUA_NSUN2"/>
</dbReference>
<dbReference type="PROSITE" id="PS51686">
    <property type="entry name" value="SAM_MT_RSMB_NOP"/>
    <property type="match status" value="1"/>
</dbReference>
<dbReference type="PROSITE" id="PS50012">
    <property type="entry name" value="RCC1_3"/>
    <property type="match status" value="7"/>
</dbReference>
<keyword evidence="7 9" id="KW-0833">Ubl conjugation pathway</keyword>
<evidence type="ECO:0000256" key="1">
    <source>
        <dbReference type="ARBA" id="ARBA00004496"/>
    </source>
</evidence>
<accession>A0A2A2LPD1</accession>
<reference evidence="16 17" key="1">
    <citation type="journal article" date="2017" name="Curr. Biol.">
        <title>Genome architecture and evolution of a unichromosomal asexual nematode.</title>
        <authorList>
            <person name="Fradin H."/>
            <person name="Zegar C."/>
            <person name="Gutwein M."/>
            <person name="Lucas J."/>
            <person name="Kovtun M."/>
            <person name="Corcoran D."/>
            <person name="Baugh L.R."/>
            <person name="Kiontke K."/>
            <person name="Gunsalus K."/>
            <person name="Fitch D.H."/>
            <person name="Piano F."/>
        </authorList>
    </citation>
    <scope>NUCLEOTIDE SEQUENCE [LARGE SCALE GENOMIC DNA]</scope>
    <source>
        <strain evidence="16">PF1309</strain>
    </source>
</reference>
<dbReference type="Gene3D" id="3.30.2160.10">
    <property type="entry name" value="Hect, E3 ligase catalytic domain"/>
    <property type="match status" value="1"/>
</dbReference>
<keyword evidence="5 12" id="KW-0949">S-adenosyl-L-methionine</keyword>
<evidence type="ECO:0000313" key="17">
    <source>
        <dbReference type="Proteomes" id="UP000218231"/>
    </source>
</evidence>
<evidence type="ECO:0000256" key="3">
    <source>
        <dbReference type="ARBA" id="ARBA00022603"/>
    </source>
</evidence>
<feature type="repeat" description="RCC1" evidence="10">
    <location>
        <begin position="390"/>
        <end position="449"/>
    </location>
</feature>
<evidence type="ECO:0000256" key="9">
    <source>
        <dbReference type="PROSITE-ProRule" id="PRU00104"/>
    </source>
</evidence>
<feature type="region of interest" description="Disordered" evidence="13">
    <location>
        <begin position="328"/>
        <end position="384"/>
    </location>
</feature>
<dbReference type="InterPro" id="IPR029063">
    <property type="entry name" value="SAM-dependent_MTases_sf"/>
</dbReference>
<dbReference type="PROSITE" id="PS00626">
    <property type="entry name" value="RCC1_2"/>
    <property type="match status" value="1"/>
</dbReference>
<keyword evidence="17" id="KW-1185">Reference proteome</keyword>
<evidence type="ECO:0000259" key="15">
    <source>
        <dbReference type="PROSITE" id="PS51686"/>
    </source>
</evidence>
<dbReference type="SUPFAM" id="SSF56204">
    <property type="entry name" value="Hect, E3 ligase catalytic domain"/>
    <property type="match status" value="1"/>
</dbReference>
<evidence type="ECO:0008006" key="18">
    <source>
        <dbReference type="Google" id="ProtNLM"/>
    </source>
</evidence>
<feature type="binding site" evidence="12">
    <location>
        <begin position="19"/>
        <end position="25"/>
    </location>
    <ligand>
        <name>S-adenosyl-L-methionine</name>
        <dbReference type="ChEBI" id="CHEBI:59789"/>
    </ligand>
</feature>
<organism evidence="16 17">
    <name type="scientific">Diploscapter pachys</name>
    <dbReference type="NCBI Taxonomy" id="2018661"/>
    <lineage>
        <taxon>Eukaryota</taxon>
        <taxon>Metazoa</taxon>
        <taxon>Ecdysozoa</taxon>
        <taxon>Nematoda</taxon>
        <taxon>Chromadorea</taxon>
        <taxon>Rhabditida</taxon>
        <taxon>Rhabditina</taxon>
        <taxon>Rhabditomorpha</taxon>
        <taxon>Rhabditoidea</taxon>
        <taxon>Rhabditidae</taxon>
        <taxon>Diploscapter</taxon>
    </lineage>
</organism>
<feature type="compositionally biased region" description="Basic and acidic residues" evidence="13">
    <location>
        <begin position="370"/>
        <end position="384"/>
    </location>
</feature>
<comment type="caution">
    <text evidence="16">The sequence shown here is derived from an EMBL/GenBank/DDBJ whole genome shotgun (WGS) entry which is preliminary data.</text>
</comment>
<dbReference type="Pfam" id="PF25376">
    <property type="entry name" value="Pre-PUA_NSUN2"/>
    <property type="match status" value="1"/>
</dbReference>
<evidence type="ECO:0000313" key="16">
    <source>
        <dbReference type="EMBL" id="PAV87905.1"/>
    </source>
</evidence>
<dbReference type="GO" id="GO:0003723">
    <property type="term" value="F:RNA binding"/>
    <property type="evidence" value="ECO:0007669"/>
    <property type="project" value="UniProtKB-UniRule"/>
</dbReference>
<dbReference type="FunFam" id="3.30.2410.10:FF:000003">
    <property type="entry name" value="probable E3 ubiquitin-protein ligase HERC4 isoform X1"/>
    <property type="match status" value="1"/>
</dbReference>
<evidence type="ECO:0000256" key="4">
    <source>
        <dbReference type="ARBA" id="ARBA00022679"/>
    </source>
</evidence>
<dbReference type="InterPro" id="IPR009091">
    <property type="entry name" value="RCC1/BLIP-II"/>
</dbReference>
<feature type="repeat" description="RCC1" evidence="10">
    <location>
        <begin position="505"/>
        <end position="555"/>
    </location>
</feature>
<feature type="domain" description="SAM-dependent MTase RsmB/NOP-type" evidence="15">
    <location>
        <begin position="1"/>
        <end position="228"/>
    </location>
</feature>
<evidence type="ECO:0000256" key="2">
    <source>
        <dbReference type="ARBA" id="ARBA00022490"/>
    </source>
</evidence>
<feature type="repeat" description="RCC1" evidence="10">
    <location>
        <begin position="601"/>
        <end position="652"/>
    </location>
</feature>
<feature type="binding site" evidence="12">
    <location>
        <position position="95"/>
    </location>
    <ligand>
        <name>S-adenosyl-L-methionine</name>
        <dbReference type="ChEBI" id="CHEBI:59789"/>
    </ligand>
</feature>
<dbReference type="Gene3D" id="3.90.1750.10">
    <property type="entry name" value="Hect, E3 ligase catalytic domains"/>
    <property type="match status" value="1"/>
</dbReference>
<keyword evidence="2" id="KW-0963">Cytoplasm</keyword>
<dbReference type="SUPFAM" id="SSF53335">
    <property type="entry name" value="S-adenosyl-L-methionine-dependent methyltransferases"/>
    <property type="match status" value="1"/>
</dbReference>
<comment type="similarity">
    <text evidence="12">Belongs to the class I-like SAM-binding methyltransferase superfamily. RsmB/NOP family.</text>
</comment>
<feature type="active site" description="Glycyl thioester intermediate" evidence="9">
    <location>
        <position position="1376"/>
    </location>
</feature>
<evidence type="ECO:0000256" key="5">
    <source>
        <dbReference type="ARBA" id="ARBA00022691"/>
    </source>
</evidence>
<dbReference type="InterPro" id="IPR057285">
    <property type="entry name" value="Pre-PUA_NSUN2"/>
</dbReference>
<dbReference type="PROSITE" id="PS51374">
    <property type="entry name" value="NDPK_LIKE"/>
    <property type="match status" value="1"/>
</dbReference>
<dbReference type="Pfam" id="PF25378">
    <property type="entry name" value="PUA_NSUN2"/>
    <property type="match status" value="1"/>
</dbReference>
<dbReference type="GO" id="GO:0032259">
    <property type="term" value="P:methylation"/>
    <property type="evidence" value="ECO:0007669"/>
    <property type="project" value="UniProtKB-KW"/>
</dbReference>
<dbReference type="Gene3D" id="2.130.10.30">
    <property type="entry name" value="Regulator of chromosome condensation 1/beta-lactamase-inhibitor protein II"/>
    <property type="match status" value="2"/>
</dbReference>
<feature type="binding site" evidence="12">
    <location>
        <position position="118"/>
    </location>
    <ligand>
        <name>S-adenosyl-L-methionine</name>
        <dbReference type="ChEBI" id="CHEBI:59789"/>
    </ligand>
</feature>
<dbReference type="Pfam" id="PF00632">
    <property type="entry name" value="HECT"/>
    <property type="match status" value="1"/>
</dbReference>
<dbReference type="OrthoDB" id="16281at2759"/>
<dbReference type="InterPro" id="IPR058923">
    <property type="entry name" value="RCC1-like_dom"/>
</dbReference>
<dbReference type="InterPro" id="IPR000569">
    <property type="entry name" value="HECT_dom"/>
</dbReference>
<gene>
    <name evidence="16" type="ORF">WR25_03684</name>
</gene>
<dbReference type="InterPro" id="IPR034907">
    <property type="entry name" value="NDK-like_dom"/>
</dbReference>
<dbReference type="PANTHER" id="PTHR45622:SF76">
    <property type="entry name" value="HECT AND RLD DOMAIN CONTAINING E3 UBIQUITIN LIGASE 4, ISOFORM C"/>
    <property type="match status" value="1"/>
</dbReference>
<dbReference type="EMBL" id="LIAE01006538">
    <property type="protein sequence ID" value="PAV87905.1"/>
    <property type="molecule type" value="Genomic_DNA"/>
</dbReference>
<feature type="repeat" description="RCC1" evidence="10">
    <location>
        <begin position="450"/>
        <end position="504"/>
    </location>
</feature>
<name>A0A2A2LPD1_9BILA</name>
<dbReference type="PROSITE" id="PS50237">
    <property type="entry name" value="HECT"/>
    <property type="match status" value="1"/>
</dbReference>
<proteinExistence type="inferred from homology"/>
<comment type="caution">
    <text evidence="12">Lacks conserved residue(s) required for the propagation of feature annotation.</text>
</comment>
<evidence type="ECO:0000259" key="14">
    <source>
        <dbReference type="PROSITE" id="PS50237"/>
    </source>
</evidence>
<comment type="similarity">
    <text evidence="11">Belongs to the NDK family.</text>
</comment>
<dbReference type="PANTHER" id="PTHR45622">
    <property type="entry name" value="UBIQUITIN-PROTEIN LIGASE E3A-RELATED"/>
    <property type="match status" value="1"/>
</dbReference>
<dbReference type="GO" id="GO:0005737">
    <property type="term" value="C:cytoplasm"/>
    <property type="evidence" value="ECO:0007669"/>
    <property type="project" value="UniProtKB-SubCell"/>
</dbReference>
<evidence type="ECO:0000256" key="11">
    <source>
        <dbReference type="PROSITE-ProRule" id="PRU00706"/>
    </source>
</evidence>
<dbReference type="GO" id="GO:0006511">
    <property type="term" value="P:ubiquitin-dependent protein catabolic process"/>
    <property type="evidence" value="ECO:0007669"/>
    <property type="project" value="TreeGrafter"/>
</dbReference>
<dbReference type="SMART" id="SM00562">
    <property type="entry name" value="NDK"/>
    <property type="match status" value="1"/>
</dbReference>
<dbReference type="Pfam" id="PF01189">
    <property type="entry name" value="Methyltr_RsmB-F"/>
    <property type="match status" value="2"/>
</dbReference>
<dbReference type="STRING" id="2018661.A0A2A2LPD1"/>
<dbReference type="InterPro" id="IPR051709">
    <property type="entry name" value="Ub-ligase/GTPase-reg"/>
</dbReference>
<keyword evidence="6" id="KW-0677">Repeat</keyword>
<evidence type="ECO:0000256" key="8">
    <source>
        <dbReference type="ARBA" id="ARBA00022884"/>
    </source>
</evidence>
<feature type="domain" description="HECT" evidence="14">
    <location>
        <begin position="1076"/>
        <end position="1408"/>
    </location>
</feature>
<feature type="repeat" description="RCC1" evidence="10">
    <location>
        <begin position="705"/>
        <end position="754"/>
    </location>
</feature>
<feature type="repeat" description="RCC1" evidence="10">
    <location>
        <begin position="653"/>
        <end position="705"/>
    </location>
</feature>
<feature type="binding site" evidence="12">
    <location>
        <position position="67"/>
    </location>
    <ligand>
        <name>S-adenosyl-L-methionine</name>
        <dbReference type="ChEBI" id="CHEBI:59789"/>
    </ligand>
</feature>
<dbReference type="InterPro" id="IPR035983">
    <property type="entry name" value="Hect_E3_ubiquitin_ligase"/>
</dbReference>
<dbReference type="SUPFAM" id="SSF50985">
    <property type="entry name" value="RCC1/BLIP-II"/>
    <property type="match status" value="1"/>
</dbReference>
<keyword evidence="3 12" id="KW-0489">Methyltransferase</keyword>
<dbReference type="InterPro" id="IPR001678">
    <property type="entry name" value="MeTrfase_RsmB-F_NOP2_dom"/>
</dbReference>
<feature type="compositionally biased region" description="Basic and acidic residues" evidence="13">
    <location>
        <begin position="333"/>
        <end position="349"/>
    </location>
</feature>
<dbReference type="SUPFAM" id="SSF54919">
    <property type="entry name" value="Nucleoside diphosphate kinase, NDK"/>
    <property type="match status" value="1"/>
</dbReference>
<dbReference type="InterPro" id="IPR036850">
    <property type="entry name" value="NDK-like_dom_sf"/>
</dbReference>
<dbReference type="FunFam" id="3.30.2160.10:FF:000004">
    <property type="entry name" value="probable E3 ubiquitin-protein ligase HERC4 isoform X1"/>
    <property type="match status" value="1"/>
</dbReference>
<dbReference type="Gene3D" id="3.40.50.150">
    <property type="entry name" value="Vaccinia Virus protein VP39"/>
    <property type="match status" value="1"/>
</dbReference>
<comment type="subcellular location">
    <subcellularLocation>
        <location evidence="1">Cytoplasm</location>
    </subcellularLocation>
</comment>
<keyword evidence="8 12" id="KW-0694">RNA-binding</keyword>
<keyword evidence="4 12" id="KW-0808">Transferase</keyword>
<dbReference type="InterPro" id="IPR000408">
    <property type="entry name" value="Reg_chr_condens"/>
</dbReference>
<feature type="repeat" description="RCC1" evidence="10">
    <location>
        <begin position="556"/>
        <end position="600"/>
    </location>
</feature>
<dbReference type="Pfam" id="PF25390">
    <property type="entry name" value="WD40_RLD"/>
    <property type="match status" value="1"/>
</dbReference>
<dbReference type="InterPro" id="IPR049560">
    <property type="entry name" value="MeTrfase_RsmB-F_NOP2_cat"/>
</dbReference>
<sequence>MIPPLMLQPEAADIVLDMCAAPGSKTSQLIEMMHEKERNPGLFKKIFGRKKKSIKFELSAGMLIANDLDMKRCYMLVHQTLKRFRIANCVITCNDASKLPNMRGKNDEPLKFDKVLCDVICSGDGTVRKNPDIWARWTPHEGLSLHRMQLPIAKRENYGISNDFPYENLFNRRGNDNNESKQLFYANEAVKHFVENNMFSVSIQNAGMKMFGKNDNKADAPKYRIAQEGVQYIFPFMGKQKTKIPREDMLALMEYGKNLVPMDLMKAKDEIRQNNSGSVILYVDDDDPVCAWIGFHSVAPYVTKEERVHILRMMGVDCTEIEELMKSKRKQKARENRQEAKLTQQKEMEEQNGQGDTAGKDGQDTTLENSKSEGKEDIEMQEENGKGEMRELLACGLCAEGQLGEQIELRKANVRIPERVVGAPMDLRNSCSVRAVAIGERHTILLDEDGKMWSCGANDECQCGLGHANCEARPFIQPVRFHHVGTKIIQIAAGRAHSLAVAEDGRLFAWGSNSRGALAQPSKVKSEHEPTRVRQLTEVIQVASGSDHCIAICDNGRVFVWGEQQDGKILHEPAEVAELLGIPITRVAAGERHCIAISISGSVWSWGQNDHGQLGTGDIRPRASPCLLASVSRMKVVEAACGNSHTILLTNDGRLFAFGSNFQGQIGCGSKVERHLTPIAVSELMGSHVTRIAVGGNHSIAVMNGRAFTFGVNCNGQLGNGSDDLQRNPKPIYGLDKVSSVFAGYNQTFFLRDGRLQEPISGPNSAMKVPKFLSSTIVKKLLEEHEKLDLIGLIEAVFQSLSCINGSFLCANEKRFLTGDESNSGVDMDDVMAMFQALADSSDKTQYGEIILEMLKMSLLELEMSEVNWQWAETLRVFLIMPWFHLFTDNVKQSTVINLHIPYAIKLHSLGKASGDQLTKWFGGLTEMRHFNRMVASLLEGVRCMVKAKESPGRFFQILDILNSLSIINLQKKIIPVDRFYIKELNDNYDLKMDYAEFVMTQPQKVMWAKYPFLMDGLAKSDLIYVETILRQHQQVSASMISFLGMQLFTEQPYYEMHIRRDYIVRDTMSYIRHAQANDLRKPLKITIANEEADDAGGVKKEFFMLIFQKILQNDYGMFTENEQSHLTWFSGLSLVDEEEEGSFQMLGKLCGLAVYNRVIVNLPFPLALYKLILNEPVTLEDLKELSPTEGKSLQDLLDYEQSDFEDVFFLTFTINYDIFGAVEEVELKPSGATLPVNQSNKQEYVELYVQHRLTVGFHDEIKKQIESFCTGFRFLVNSRVLGFFQPIELMEMIVGNENYEWSEFRKVVEYKGEYHEKHPAIQAFWKAFFELTDDEKKMFLQFLSGSSRLPVAGMSAIKCYIQPTAPDTLPVAHTCFNLLDLPNIEDDKELLRRLRISIQHSEGFTLRVLTELEVRGVEFEGSKMLKMDRGQAARLYECHKGKFFYNRLIRHMCSGPILAIAAKGDVRSALGSSKLLPLASPYSIRQMVAISDFRNVAHNSDPENAESELSIFEPLNYSLNALLPELPKFEEND</sequence>
<dbReference type="CDD" id="cd00078">
    <property type="entry name" value="HECTc"/>
    <property type="match status" value="1"/>
</dbReference>
<dbReference type="Gene3D" id="3.30.70.141">
    <property type="entry name" value="Nucleoside diphosphate kinase-like domain"/>
    <property type="match status" value="1"/>
</dbReference>
<dbReference type="Gene3D" id="3.30.2410.10">
    <property type="entry name" value="Hect, E3 ligase catalytic domain"/>
    <property type="match status" value="1"/>
</dbReference>
<dbReference type="GO" id="GO:0008168">
    <property type="term" value="F:methyltransferase activity"/>
    <property type="evidence" value="ECO:0007669"/>
    <property type="project" value="UniProtKB-KW"/>
</dbReference>
<dbReference type="Proteomes" id="UP000218231">
    <property type="component" value="Unassembled WGS sequence"/>
</dbReference>
<dbReference type="GO" id="GO:0061630">
    <property type="term" value="F:ubiquitin protein ligase activity"/>
    <property type="evidence" value="ECO:0007669"/>
    <property type="project" value="TreeGrafter"/>
</dbReference>
<dbReference type="PRINTS" id="PR00633">
    <property type="entry name" value="RCCNDNSATION"/>
</dbReference>
<evidence type="ECO:0000256" key="7">
    <source>
        <dbReference type="ARBA" id="ARBA00022786"/>
    </source>
</evidence>
<evidence type="ECO:0000256" key="13">
    <source>
        <dbReference type="SAM" id="MobiDB-lite"/>
    </source>
</evidence>
<protein>
    <recommendedName>
        <fullName evidence="18">HECT domain-containing protein</fullName>
    </recommendedName>
</protein>
<dbReference type="GO" id="GO:0016567">
    <property type="term" value="P:protein ubiquitination"/>
    <property type="evidence" value="ECO:0007669"/>
    <property type="project" value="TreeGrafter"/>
</dbReference>
<evidence type="ECO:0000256" key="12">
    <source>
        <dbReference type="PROSITE-ProRule" id="PRU01023"/>
    </source>
</evidence>